<dbReference type="Pfam" id="PF10469">
    <property type="entry name" value="AKAP7_NLS"/>
    <property type="match status" value="1"/>
</dbReference>
<evidence type="ECO:0000259" key="2">
    <source>
        <dbReference type="Pfam" id="PF10469"/>
    </source>
</evidence>
<dbReference type="eggNOG" id="ENOG502QX5Q">
    <property type="taxonomic scope" value="Eukaryota"/>
</dbReference>
<dbReference type="RefSeq" id="XP_004830218.1">
    <property type="nucleotide sequence ID" value="XM_004830161.1"/>
</dbReference>
<keyword evidence="4" id="KW-1185">Reference proteome</keyword>
<evidence type="ECO:0000313" key="4">
    <source>
        <dbReference type="Proteomes" id="UP000031512"/>
    </source>
</evidence>
<dbReference type="Gene3D" id="3.90.1140.10">
    <property type="entry name" value="Cyclic phosphodiesterase"/>
    <property type="match status" value="1"/>
</dbReference>
<protein>
    <recommendedName>
        <fullName evidence="2">A-kinase anchor protein 7-like phosphoesterase domain-containing protein</fullName>
    </recommendedName>
</protein>
<dbReference type="AlphaFoldDB" id="L0AY94"/>
<dbReference type="EMBL" id="CP001669">
    <property type="protein sequence ID" value="AFZ80552.1"/>
    <property type="molecule type" value="Genomic_DNA"/>
</dbReference>
<dbReference type="GeneID" id="15803558"/>
<sequence>MSDITCDEFSFETKAVRQDGVKGNPYVTYRIPKPSITHDQSDHTDSGFSPVSNSQSQDVKNDDTQYAVGVREPFKAFINQIIPHIEKLFKVRMSLQQLGDEYQLIATGDKAEASVNEVLNRCRKSNVYNFYLCFPVRGKAFHRNFTEFQNSLAKILGPNTEFIKRPHITLAMLNLVTDSDIDAVVRDLQITSLTIKSIPKKPSTSQTDGFLPYSVNLHGLDTVVYKGKFAHRSVLMANATLEKQLLEIAKEFQNTVNKSINNIITHNNPSNKKKRPVVGENIGMLTGAQLAAKGISIASGGNVEVGFTDVNLMDRNGVISHEETEKLLNSYGTNQSGMSNITPDPVPSYEVQDENDQSCTDNIEYDTAVKNKFHVTLLRHQGVSALKDSPFDSDASVVCVELRPRNSETCNFSAYTTTELTKFTGNRFDNIKTDEPGVSQIALSQAPNIPNDHIVDVNTTETDNKSERFVFWI</sequence>
<dbReference type="InterPro" id="IPR019510">
    <property type="entry name" value="AKAP7-like_phosphoesterase"/>
</dbReference>
<evidence type="ECO:0000256" key="1">
    <source>
        <dbReference type="SAM" id="MobiDB-lite"/>
    </source>
</evidence>
<dbReference type="Proteomes" id="UP000031512">
    <property type="component" value="Chromosome 1"/>
</dbReference>
<name>L0AY94_THEEQ</name>
<reference evidence="3 4" key="1">
    <citation type="journal article" date="2012" name="BMC Genomics">
        <title>Comparative genomic analysis and phylogenetic position of Theileria equi.</title>
        <authorList>
            <person name="Kappmeyer L.S."/>
            <person name="Thiagarajan M."/>
            <person name="Herndon D.R."/>
            <person name="Ramsay J.D."/>
            <person name="Caler E."/>
            <person name="Djikeng A."/>
            <person name="Gillespie J.J."/>
            <person name="Lau A.O."/>
            <person name="Roalson E.H."/>
            <person name="Silva J.C."/>
            <person name="Silva M.G."/>
            <person name="Suarez C.E."/>
            <person name="Ueti M.W."/>
            <person name="Nene V.M."/>
            <person name="Mealey R.H."/>
            <person name="Knowles D.P."/>
            <person name="Brayton K.A."/>
        </authorList>
    </citation>
    <scope>NUCLEOTIDE SEQUENCE [LARGE SCALE GENOMIC DNA]</scope>
    <source>
        <strain evidence="3 4">WA</strain>
    </source>
</reference>
<proteinExistence type="predicted"/>
<evidence type="ECO:0000313" key="3">
    <source>
        <dbReference type="EMBL" id="AFZ80552.1"/>
    </source>
</evidence>
<feature type="compositionally biased region" description="Polar residues" evidence="1">
    <location>
        <begin position="46"/>
        <end position="58"/>
    </location>
</feature>
<accession>L0AY94</accession>
<gene>
    <name evidence="3" type="ORF">BEWA_034090</name>
</gene>
<dbReference type="OrthoDB" id="365860at2759"/>
<organism evidence="3 4">
    <name type="scientific">Theileria equi strain WA</name>
    <dbReference type="NCBI Taxonomy" id="1537102"/>
    <lineage>
        <taxon>Eukaryota</taxon>
        <taxon>Sar</taxon>
        <taxon>Alveolata</taxon>
        <taxon>Apicomplexa</taxon>
        <taxon>Aconoidasida</taxon>
        <taxon>Piroplasmida</taxon>
        <taxon>Theileriidae</taxon>
        <taxon>Theileria</taxon>
    </lineage>
</organism>
<feature type="domain" description="A-kinase anchor protein 7-like phosphoesterase" evidence="2">
    <location>
        <begin position="128"/>
        <end position="255"/>
    </location>
</feature>
<feature type="region of interest" description="Disordered" evidence="1">
    <location>
        <begin position="31"/>
        <end position="62"/>
    </location>
</feature>
<dbReference type="VEuPathDB" id="PiroplasmaDB:BEWA_034090"/>
<dbReference type="KEGG" id="beq:BEWA_034090"/>